<evidence type="ECO:0000256" key="1">
    <source>
        <dbReference type="SAM" id="MobiDB-lite"/>
    </source>
</evidence>
<keyword evidence="2" id="KW-1185">Reference proteome</keyword>
<name>A0A1I8AC70_9BILA</name>
<proteinExistence type="predicted"/>
<reference evidence="3" key="1">
    <citation type="submission" date="2016-11" db="UniProtKB">
        <authorList>
            <consortium name="WormBaseParasite"/>
        </authorList>
    </citation>
    <scope>IDENTIFICATION</scope>
</reference>
<organism evidence="2 3">
    <name type="scientific">Steinernema glaseri</name>
    <dbReference type="NCBI Taxonomy" id="37863"/>
    <lineage>
        <taxon>Eukaryota</taxon>
        <taxon>Metazoa</taxon>
        <taxon>Ecdysozoa</taxon>
        <taxon>Nematoda</taxon>
        <taxon>Chromadorea</taxon>
        <taxon>Rhabditida</taxon>
        <taxon>Tylenchina</taxon>
        <taxon>Panagrolaimomorpha</taxon>
        <taxon>Strongyloidoidea</taxon>
        <taxon>Steinernematidae</taxon>
        <taxon>Steinernema</taxon>
    </lineage>
</organism>
<dbReference type="Proteomes" id="UP000095287">
    <property type="component" value="Unplaced"/>
</dbReference>
<sequence>MRLKNACSGRPTTTEVHKALLMGICIKTEYKRRNASKYIENEFEMESTPTAPRRRETGPGHFHQRRGEFAESGNRTHE</sequence>
<evidence type="ECO:0000313" key="3">
    <source>
        <dbReference type="WBParaSite" id="L893_g41.t1"/>
    </source>
</evidence>
<feature type="compositionally biased region" description="Basic and acidic residues" evidence="1">
    <location>
        <begin position="65"/>
        <end position="78"/>
    </location>
</feature>
<feature type="region of interest" description="Disordered" evidence="1">
    <location>
        <begin position="41"/>
        <end position="78"/>
    </location>
</feature>
<dbReference type="AlphaFoldDB" id="A0A1I8AC70"/>
<accession>A0A1I8AC70</accession>
<evidence type="ECO:0000313" key="2">
    <source>
        <dbReference type="Proteomes" id="UP000095287"/>
    </source>
</evidence>
<dbReference type="WBParaSite" id="L893_g41.t1">
    <property type="protein sequence ID" value="L893_g41.t1"/>
    <property type="gene ID" value="L893_g41"/>
</dbReference>
<protein>
    <submittedName>
        <fullName evidence="3">HTH_48 domain-containing protein</fullName>
    </submittedName>
</protein>